<evidence type="ECO:0000259" key="4">
    <source>
        <dbReference type="PROSITE" id="PS01124"/>
    </source>
</evidence>
<evidence type="ECO:0000313" key="5">
    <source>
        <dbReference type="EMBL" id="MDP2566526.1"/>
    </source>
</evidence>
<keyword evidence="1" id="KW-0805">Transcription regulation</keyword>
<accession>A0ABT9FJ71</accession>
<dbReference type="Gene3D" id="1.10.10.60">
    <property type="entry name" value="Homeodomain-like"/>
    <property type="match status" value="2"/>
</dbReference>
<dbReference type="PROSITE" id="PS00041">
    <property type="entry name" value="HTH_ARAC_FAMILY_1"/>
    <property type="match status" value="1"/>
</dbReference>
<protein>
    <submittedName>
        <fullName evidence="5">AraC family transcriptional regulator</fullName>
    </submittedName>
</protein>
<dbReference type="SMART" id="SM00342">
    <property type="entry name" value="HTH_ARAC"/>
    <property type="match status" value="1"/>
</dbReference>
<evidence type="ECO:0000256" key="2">
    <source>
        <dbReference type="ARBA" id="ARBA00023125"/>
    </source>
</evidence>
<name>A0ABT9FJ71_9GAMM</name>
<dbReference type="PROSITE" id="PS01124">
    <property type="entry name" value="HTH_ARAC_FAMILY_2"/>
    <property type="match status" value="1"/>
</dbReference>
<keyword evidence="2" id="KW-0238">DNA-binding</keyword>
<gene>
    <name evidence="5" type="ORF">Q8W34_17910</name>
</gene>
<dbReference type="InterPro" id="IPR018060">
    <property type="entry name" value="HTH_AraC"/>
</dbReference>
<organism evidence="5 6">
    <name type="scientific">Pseudoalteromonas marina</name>
    <dbReference type="NCBI Taxonomy" id="267375"/>
    <lineage>
        <taxon>Bacteria</taxon>
        <taxon>Pseudomonadati</taxon>
        <taxon>Pseudomonadota</taxon>
        <taxon>Gammaproteobacteria</taxon>
        <taxon>Alteromonadales</taxon>
        <taxon>Pseudoalteromonadaceae</taxon>
        <taxon>Pseudoalteromonas</taxon>
    </lineage>
</organism>
<evidence type="ECO:0000313" key="6">
    <source>
        <dbReference type="Proteomes" id="UP001177212"/>
    </source>
</evidence>
<dbReference type="EMBL" id="JAUYVT010000021">
    <property type="protein sequence ID" value="MDP2566526.1"/>
    <property type="molecule type" value="Genomic_DNA"/>
</dbReference>
<keyword evidence="6" id="KW-1185">Reference proteome</keyword>
<dbReference type="Pfam" id="PF12833">
    <property type="entry name" value="HTH_18"/>
    <property type="match status" value="1"/>
</dbReference>
<dbReference type="PANTHER" id="PTHR43436:SF1">
    <property type="entry name" value="TRANSCRIPTIONAL REGULATORY PROTEIN"/>
    <property type="match status" value="1"/>
</dbReference>
<dbReference type="PRINTS" id="PR00032">
    <property type="entry name" value="HTHARAC"/>
</dbReference>
<dbReference type="PANTHER" id="PTHR43436">
    <property type="entry name" value="ARAC-FAMILY TRANSCRIPTIONAL REGULATOR"/>
    <property type="match status" value="1"/>
</dbReference>
<reference evidence="5" key="1">
    <citation type="submission" date="2023-07" db="EMBL/GenBank/DDBJ databases">
        <title>Genome content predicts the carbon catabolic preferences of heterotrophic bacteria.</title>
        <authorList>
            <person name="Gralka M."/>
        </authorList>
    </citation>
    <scope>NUCLEOTIDE SEQUENCE</scope>
    <source>
        <strain evidence="5">4G09</strain>
    </source>
</reference>
<dbReference type="InterPro" id="IPR020449">
    <property type="entry name" value="Tscrpt_reg_AraC-type_HTH"/>
</dbReference>
<evidence type="ECO:0000256" key="3">
    <source>
        <dbReference type="ARBA" id="ARBA00023163"/>
    </source>
</evidence>
<dbReference type="InterPro" id="IPR009057">
    <property type="entry name" value="Homeodomain-like_sf"/>
</dbReference>
<evidence type="ECO:0000256" key="1">
    <source>
        <dbReference type="ARBA" id="ARBA00023015"/>
    </source>
</evidence>
<sequence>MSYPSQSILTADWDHNFTDALYKVLLLDDDAIDLAILKKARLRELYCALLKGQAGYAFKRAFGVGNEIARSIAFLSSHLHENITIEDMASQIGMSRAVFHRKFKQATNMSPIQFVKSMRLNHAAMKITQGTNVNVAAMEMGYVSSSQFSREFKRMYGLSPKQWSQQN</sequence>
<keyword evidence="3" id="KW-0804">Transcription</keyword>
<proteinExistence type="predicted"/>
<comment type="caution">
    <text evidence="5">The sequence shown here is derived from an EMBL/GenBank/DDBJ whole genome shotgun (WGS) entry which is preliminary data.</text>
</comment>
<dbReference type="Proteomes" id="UP001177212">
    <property type="component" value="Unassembled WGS sequence"/>
</dbReference>
<dbReference type="InterPro" id="IPR018062">
    <property type="entry name" value="HTH_AraC-typ_CS"/>
</dbReference>
<dbReference type="SUPFAM" id="SSF46689">
    <property type="entry name" value="Homeodomain-like"/>
    <property type="match status" value="2"/>
</dbReference>
<feature type="domain" description="HTH araC/xylS-type" evidence="4">
    <location>
        <begin position="69"/>
        <end position="166"/>
    </location>
</feature>